<feature type="domain" description="Antitoxin Xre/MbcA/ParS-like toxin-binding" evidence="1">
    <location>
        <begin position="148"/>
        <end position="198"/>
    </location>
</feature>
<dbReference type="RefSeq" id="WP_253476497.1">
    <property type="nucleotide sequence ID" value="NZ_JALJXV010000003.1"/>
</dbReference>
<reference evidence="2" key="1">
    <citation type="submission" date="2022-03" db="EMBL/GenBank/DDBJ databases">
        <title>Genomic Encyclopedia of Type Strains, Phase III (KMG-III): the genomes of soil and plant-associated and newly described type strains.</title>
        <authorList>
            <person name="Whitman W."/>
        </authorList>
    </citation>
    <scope>NUCLEOTIDE SEQUENCE</scope>
    <source>
        <strain evidence="2">ANL 6-2</strain>
    </source>
</reference>
<proteinExistence type="predicted"/>
<organism evidence="2 3">
    <name type="scientific">Natronocella acetinitrilica</name>
    <dbReference type="NCBI Taxonomy" id="414046"/>
    <lineage>
        <taxon>Bacteria</taxon>
        <taxon>Pseudomonadati</taxon>
        <taxon>Pseudomonadota</taxon>
        <taxon>Gammaproteobacteria</taxon>
        <taxon>Chromatiales</taxon>
        <taxon>Ectothiorhodospiraceae</taxon>
        <taxon>Natronocella</taxon>
    </lineage>
</organism>
<dbReference type="AlphaFoldDB" id="A0AAE3KB79"/>
<dbReference type="Proteomes" id="UP001205843">
    <property type="component" value="Unassembled WGS sequence"/>
</dbReference>
<dbReference type="Pfam" id="PF09722">
    <property type="entry name" value="Xre_MbcA_ParS_C"/>
    <property type="match status" value="1"/>
</dbReference>
<dbReference type="InterPro" id="IPR024467">
    <property type="entry name" value="Xre/MbcA/ParS-like_toxin-bd"/>
</dbReference>
<evidence type="ECO:0000259" key="1">
    <source>
        <dbReference type="Pfam" id="PF09722"/>
    </source>
</evidence>
<sequence>MNHAIDKGEAKGSLRGHPYTAILAFESRSYVGFPPLSDFTLSSAARGQADLDLDALRQAFDSQVLKVSARDIEAFINETQKFARALDVAAKGADLRSLDVLLATSWVRLADIKHILPPRKLRSRAEKGARLTTEESEKVLRIARVAEAATDFFGDKGKADKWMRSPKRFLDGKAPADIMHMESGAWLIENHLLQSEHGFAA</sequence>
<gene>
    <name evidence="2" type="ORF">J2T57_001581</name>
</gene>
<name>A0AAE3KB79_9GAMM</name>
<dbReference type="InterPro" id="IPR011979">
    <property type="entry name" value="Antitox_Xre"/>
</dbReference>
<evidence type="ECO:0000313" key="2">
    <source>
        <dbReference type="EMBL" id="MCP1674479.1"/>
    </source>
</evidence>
<dbReference type="EMBL" id="JALJXV010000003">
    <property type="protein sequence ID" value="MCP1674479.1"/>
    <property type="molecule type" value="Genomic_DNA"/>
</dbReference>
<protein>
    <submittedName>
        <fullName evidence="2">Toxin-antitoxin system antitoxin component (TIGR02293 family)</fullName>
    </submittedName>
</protein>
<comment type="caution">
    <text evidence="2">The sequence shown here is derived from an EMBL/GenBank/DDBJ whole genome shotgun (WGS) entry which is preliminary data.</text>
</comment>
<evidence type="ECO:0000313" key="3">
    <source>
        <dbReference type="Proteomes" id="UP001205843"/>
    </source>
</evidence>
<accession>A0AAE3KB79</accession>
<dbReference type="NCBIfam" id="TIGR02293">
    <property type="entry name" value="TAS_TIGR02293"/>
    <property type="match status" value="1"/>
</dbReference>
<keyword evidence="3" id="KW-1185">Reference proteome</keyword>